<dbReference type="Pfam" id="PF00501">
    <property type="entry name" value="AMP-binding"/>
    <property type="match status" value="1"/>
</dbReference>
<evidence type="ECO:0000259" key="3">
    <source>
        <dbReference type="Pfam" id="PF13193"/>
    </source>
</evidence>
<gene>
    <name evidence="4" type="ORF">CXF42_09835</name>
</gene>
<dbReference type="AlphaFoldDB" id="A0A426Q2S5"/>
<feature type="compositionally biased region" description="Low complexity" evidence="1">
    <location>
        <begin position="182"/>
        <end position="242"/>
    </location>
</feature>
<evidence type="ECO:0000256" key="1">
    <source>
        <dbReference type="SAM" id="MobiDB-lite"/>
    </source>
</evidence>
<dbReference type="InterPro" id="IPR025110">
    <property type="entry name" value="AMP-bd_C"/>
</dbReference>
<dbReference type="SUPFAM" id="SSF56801">
    <property type="entry name" value="Acetyl-CoA synthetase-like"/>
    <property type="match status" value="1"/>
</dbReference>
<reference evidence="4 5" key="1">
    <citation type="submission" date="2018-01" db="EMBL/GenBank/DDBJ databases">
        <title>Twenty Corynebacterium bovis Genomes.</title>
        <authorList>
            <person name="Gulvik C.A."/>
        </authorList>
    </citation>
    <scope>NUCLEOTIDE SEQUENCE [LARGE SCALE GENOMIC DNA]</scope>
    <source>
        <strain evidence="4 5">16-2004</strain>
    </source>
</reference>
<evidence type="ECO:0000313" key="4">
    <source>
        <dbReference type="EMBL" id="RRQ02320.1"/>
    </source>
</evidence>
<keyword evidence="5" id="KW-1185">Reference proteome</keyword>
<dbReference type="InterPro" id="IPR000873">
    <property type="entry name" value="AMP-dep_synth/lig_dom"/>
</dbReference>
<feature type="domain" description="AMP-binding enzyme C-terminal" evidence="3">
    <location>
        <begin position="515"/>
        <end position="591"/>
    </location>
</feature>
<feature type="region of interest" description="Disordered" evidence="1">
    <location>
        <begin position="424"/>
        <end position="443"/>
    </location>
</feature>
<dbReference type="Pfam" id="PF13193">
    <property type="entry name" value="AMP-binding_C"/>
    <property type="match status" value="1"/>
</dbReference>
<dbReference type="EMBL" id="PQNQ01000039">
    <property type="protein sequence ID" value="RRQ02320.1"/>
    <property type="molecule type" value="Genomic_DNA"/>
</dbReference>
<dbReference type="PANTHER" id="PTHR43767:SF1">
    <property type="entry name" value="NONRIBOSOMAL PEPTIDE SYNTHASE PES1 (EUROFUNG)-RELATED"/>
    <property type="match status" value="1"/>
</dbReference>
<dbReference type="InterPro" id="IPR045851">
    <property type="entry name" value="AMP-bd_C_sf"/>
</dbReference>
<proteinExistence type="predicted"/>
<feature type="domain" description="AMP-dependent synthetase/ligase" evidence="2">
    <location>
        <begin position="44"/>
        <end position="464"/>
    </location>
</feature>
<evidence type="ECO:0000259" key="2">
    <source>
        <dbReference type="Pfam" id="PF00501"/>
    </source>
</evidence>
<name>A0A426Q2S5_9CORY</name>
<feature type="region of interest" description="Disordered" evidence="1">
    <location>
        <begin position="160"/>
        <end position="259"/>
    </location>
</feature>
<dbReference type="InterPro" id="IPR050237">
    <property type="entry name" value="ATP-dep_AMP-bd_enzyme"/>
</dbReference>
<sequence length="608" mass="61960">MRNDDPSQDLATGFAGCPLTPYLTSHPDILAGDDPDAPLDALVRDRAARTPDATAVIDGDRTRTYAALVRDADATAAALLARGRRPGDRILLHLPGTLELVTAVLGTLRAGCVPVLTLPGHRFRELSHLARLSGAAELVGTDADLLAAVADAVAAGDAAGDADALPRPTVHLTGLPSTAPDAAGTSEASGATTAPAVPGTSEASGASGAPAVPGTPGTTDTSTAPDTPTPAAAPGRRAASSPRDLDPLPDPAPNTPDGFRADLPAVLLVSGGTTGLPKLIPRTHRDYRYDIRRAAAACHLTDRDTYLAVLPVAHNFPLASPGVLGTLAVGGTVVCTTQASPDAVFPLIDRHRVTVTATVPSLAGVWAEATDWEPADLTSLRLLQVGGARLSPEAATAVDTAFPGRLQQVFGMAEGLLCFTAPDDPDRDRVRTTQGVPASPLDRLRTGPDGGLVVAGPYTLRGYYRAPEANAVSFTADGEYISGDRVDIRDDGHVVVTGRIKDVVVRAGENVDCTEVEEVLAGAAGVRDVVVVGVPDDALGEAVCAVVVADPPGVPTLRSLRDHVTDAGLAGFKRPDRVVTVGAIPLTVVGKADRRAAAALAAAAGAGA</sequence>
<dbReference type="GO" id="GO:0016878">
    <property type="term" value="F:acid-thiol ligase activity"/>
    <property type="evidence" value="ECO:0007669"/>
    <property type="project" value="UniProtKB-ARBA"/>
</dbReference>
<dbReference type="Gene3D" id="3.30.300.30">
    <property type="match status" value="1"/>
</dbReference>
<dbReference type="Gene3D" id="2.30.38.10">
    <property type="entry name" value="Luciferase, Domain 3"/>
    <property type="match status" value="1"/>
</dbReference>
<accession>A0A426Q2S5</accession>
<comment type="caution">
    <text evidence="4">The sequence shown here is derived from an EMBL/GenBank/DDBJ whole genome shotgun (WGS) entry which is preliminary data.</text>
</comment>
<evidence type="ECO:0000313" key="5">
    <source>
        <dbReference type="Proteomes" id="UP000278422"/>
    </source>
</evidence>
<keyword evidence="4" id="KW-0436">Ligase</keyword>
<organism evidence="4 5">
    <name type="scientific">Corynebacterium bovis</name>
    <dbReference type="NCBI Taxonomy" id="36808"/>
    <lineage>
        <taxon>Bacteria</taxon>
        <taxon>Bacillati</taxon>
        <taxon>Actinomycetota</taxon>
        <taxon>Actinomycetes</taxon>
        <taxon>Mycobacteriales</taxon>
        <taxon>Corynebacteriaceae</taxon>
        <taxon>Corynebacterium</taxon>
    </lineage>
</organism>
<dbReference type="Proteomes" id="UP000278422">
    <property type="component" value="Unassembled WGS sequence"/>
</dbReference>
<dbReference type="PANTHER" id="PTHR43767">
    <property type="entry name" value="LONG-CHAIN-FATTY-ACID--COA LIGASE"/>
    <property type="match status" value="1"/>
</dbReference>
<dbReference type="Gene3D" id="3.40.50.980">
    <property type="match status" value="2"/>
</dbReference>
<protein>
    <submittedName>
        <fullName evidence="4">2,3-dihydroxybenzoate-AMP ligase</fullName>
    </submittedName>
</protein>
<dbReference type="RefSeq" id="WP_125175204.1">
    <property type="nucleotide sequence ID" value="NZ_PQNN01000126.1"/>
</dbReference>